<gene>
    <name evidence="6" type="ORF">N1496_09755</name>
</gene>
<feature type="transmembrane region" description="Helical" evidence="5">
    <location>
        <begin position="271"/>
        <end position="293"/>
    </location>
</feature>
<dbReference type="Gene3D" id="1.50.10.150">
    <property type="entry name" value="Voltage-dependent anion channel"/>
    <property type="match status" value="1"/>
</dbReference>
<keyword evidence="3 5" id="KW-1133">Transmembrane helix</keyword>
<evidence type="ECO:0000256" key="5">
    <source>
        <dbReference type="SAM" id="Phobius"/>
    </source>
</evidence>
<dbReference type="Pfam" id="PF03595">
    <property type="entry name" value="SLAC1"/>
    <property type="match status" value="1"/>
</dbReference>
<dbReference type="PANTHER" id="PTHR37955:SF1">
    <property type="entry name" value="DEP DOMAIN-CONTAINING PROTEIN"/>
    <property type="match status" value="1"/>
</dbReference>
<feature type="transmembrane region" description="Helical" evidence="5">
    <location>
        <begin position="244"/>
        <end position="265"/>
    </location>
</feature>
<evidence type="ECO:0000313" key="6">
    <source>
        <dbReference type="EMBL" id="WMB28843.1"/>
    </source>
</evidence>
<feature type="transmembrane region" description="Helical" evidence="5">
    <location>
        <begin position="213"/>
        <end position="232"/>
    </location>
</feature>
<dbReference type="InterPro" id="IPR038665">
    <property type="entry name" value="Voltage-dep_anion_channel_sf"/>
</dbReference>
<keyword evidence="2 5" id="KW-0812">Transmembrane</keyword>
<dbReference type="CDD" id="cd09325">
    <property type="entry name" value="TDT_C4-dicarb_trans"/>
    <property type="match status" value="1"/>
</dbReference>
<keyword evidence="4 5" id="KW-0472">Membrane</keyword>
<comment type="subcellular location">
    <subcellularLocation>
        <location evidence="1">Membrane</location>
        <topology evidence="1">Multi-pass membrane protein</topology>
    </subcellularLocation>
</comment>
<dbReference type="Proteomes" id="UP001238096">
    <property type="component" value="Chromosome"/>
</dbReference>
<evidence type="ECO:0000256" key="2">
    <source>
        <dbReference type="ARBA" id="ARBA00022692"/>
    </source>
</evidence>
<evidence type="ECO:0000256" key="1">
    <source>
        <dbReference type="ARBA" id="ARBA00004141"/>
    </source>
</evidence>
<feature type="transmembrane region" description="Helical" evidence="5">
    <location>
        <begin position="127"/>
        <end position="146"/>
    </location>
</feature>
<proteinExistence type="predicted"/>
<protein>
    <submittedName>
        <fullName evidence="6">TDT family transporter</fullName>
    </submittedName>
</protein>
<feature type="transmembrane region" description="Helical" evidence="5">
    <location>
        <begin position="9"/>
        <end position="26"/>
    </location>
</feature>
<feature type="transmembrane region" description="Helical" evidence="5">
    <location>
        <begin position="96"/>
        <end position="115"/>
    </location>
</feature>
<dbReference type="InterPro" id="IPR004695">
    <property type="entry name" value="SLAC1/Mae1/Ssu1/TehA"/>
</dbReference>
<organism evidence="6 7">
    <name type="scientific">Streptococcus didelphis</name>
    <dbReference type="NCBI Taxonomy" id="102886"/>
    <lineage>
        <taxon>Bacteria</taxon>
        <taxon>Bacillati</taxon>
        <taxon>Bacillota</taxon>
        <taxon>Bacilli</taxon>
        <taxon>Lactobacillales</taxon>
        <taxon>Streptococcaceae</taxon>
        <taxon>Streptococcus</taxon>
    </lineage>
</organism>
<keyword evidence="7" id="KW-1185">Reference proteome</keyword>
<feature type="transmembrane region" description="Helical" evidence="5">
    <location>
        <begin position="65"/>
        <end position="84"/>
    </location>
</feature>
<evidence type="ECO:0000313" key="7">
    <source>
        <dbReference type="Proteomes" id="UP001238096"/>
    </source>
</evidence>
<accession>A0ABY9LJC3</accession>
<feature type="transmembrane region" description="Helical" evidence="5">
    <location>
        <begin position="152"/>
        <end position="176"/>
    </location>
</feature>
<feature type="transmembrane region" description="Helical" evidence="5">
    <location>
        <begin position="32"/>
        <end position="53"/>
    </location>
</feature>
<evidence type="ECO:0000256" key="3">
    <source>
        <dbReference type="ARBA" id="ARBA00022989"/>
    </source>
</evidence>
<sequence length="315" mass="35773">MTFYFKRPPLVMSGLVLGILSLGNLLGNYSLLLNNILLIVASLFYVYLLAGMVRHPYQVLEELKSPLVASVFPTFFMAGMLFSARLIKDLSFELGHFLWLIFFLGNCCLILYYLIRFLIPFSWNHVFPSWSVLFVGIAVAALTAPFSQHVKIGQFIFFACLILTFLVLPFMTYKAYFIGLESSLKPNISTFCAPLSLLLASYLAAFPAPDSRLVIFLTLTSQLLYFFVLFQLPVLIKRDFNPGFAAFTFPFVISATSLKGALTYLGLSKGFVLLLIFEILVATLLVVYVTYLYGTFLIRKKRKNNVSRFYLIYYS</sequence>
<reference evidence="7" key="1">
    <citation type="submission" date="2022-10" db="EMBL/GenBank/DDBJ databases">
        <title>Streptococcus didelphis as causative of fatal infections in opossums (Didelphis albiventris).</title>
        <authorList>
            <person name="Breyer G.M."/>
            <person name="Da Silva M.E.R.J."/>
            <person name="Siqueira F.M."/>
        </authorList>
    </citation>
    <scope>NUCLEOTIDE SEQUENCE [LARGE SCALE GENOMIC DNA]</scope>
    <source>
        <strain evidence="7">LBVP101/21</strain>
    </source>
</reference>
<dbReference type="EMBL" id="CP110509">
    <property type="protein sequence ID" value="WMB28843.1"/>
    <property type="molecule type" value="Genomic_DNA"/>
</dbReference>
<name>A0ABY9LJC3_9STRE</name>
<evidence type="ECO:0000256" key="4">
    <source>
        <dbReference type="ARBA" id="ARBA00023136"/>
    </source>
</evidence>
<dbReference type="PANTHER" id="PTHR37955">
    <property type="entry name" value="TELLURITE RESISTANCE PROTEIN TEHA"/>
    <property type="match status" value="1"/>
</dbReference>
<dbReference type="InterPro" id="IPR052951">
    <property type="entry name" value="Tellurite_res_ion_channel"/>
</dbReference>